<evidence type="ECO:0000256" key="3">
    <source>
        <dbReference type="ARBA" id="ARBA00022741"/>
    </source>
</evidence>
<dbReference type="InterPro" id="IPR011009">
    <property type="entry name" value="Kinase-like_dom_sf"/>
</dbReference>
<keyword evidence="2" id="KW-0808">Transferase</keyword>
<comment type="caution">
    <text evidence="8">The sequence shown here is derived from an EMBL/GenBank/DDBJ whole genome shotgun (WGS) entry which is preliminary data.</text>
</comment>
<dbReference type="EMBL" id="JAWHQM010000026">
    <property type="protein sequence ID" value="KAK5632765.1"/>
    <property type="molecule type" value="Genomic_DNA"/>
</dbReference>
<dbReference type="PROSITE" id="PS00107">
    <property type="entry name" value="PROTEIN_KINASE_ATP"/>
    <property type="match status" value="1"/>
</dbReference>
<dbReference type="GO" id="GO:0005634">
    <property type="term" value="C:nucleus"/>
    <property type="evidence" value="ECO:0007669"/>
    <property type="project" value="TreeGrafter"/>
</dbReference>
<feature type="domain" description="Protein kinase" evidence="7">
    <location>
        <begin position="35"/>
        <end position="415"/>
    </location>
</feature>
<proteinExistence type="predicted"/>
<reference evidence="8 9" key="1">
    <citation type="submission" date="2023-10" db="EMBL/GenBank/DDBJ databases">
        <title>Draft genome sequence of Xylaria bambusicola isolate GMP-LS, the root and basal stem rot pathogen of sugarcane in Indonesia.</title>
        <authorList>
            <person name="Selvaraj P."/>
            <person name="Muralishankar V."/>
            <person name="Muruganantham S."/>
            <person name="Sp S."/>
            <person name="Haryani S."/>
            <person name="Lau K.J.X."/>
            <person name="Naqvi N.I."/>
        </authorList>
    </citation>
    <scope>NUCLEOTIDE SEQUENCE [LARGE SCALE GENOMIC DNA]</scope>
    <source>
        <strain evidence="8">GMP-LS</strain>
    </source>
</reference>
<dbReference type="PANTHER" id="PTHR45646:SF11">
    <property type="entry name" value="SERINE_THREONINE-PROTEIN KINASE DOA"/>
    <property type="match status" value="1"/>
</dbReference>
<evidence type="ECO:0000259" key="7">
    <source>
        <dbReference type="PROSITE" id="PS50011"/>
    </source>
</evidence>
<keyword evidence="3 6" id="KW-0547">Nucleotide-binding</keyword>
<dbReference type="Pfam" id="PF00069">
    <property type="entry name" value="Pkinase"/>
    <property type="match status" value="2"/>
</dbReference>
<dbReference type="Gene3D" id="3.30.200.20">
    <property type="entry name" value="Phosphorylase Kinase, domain 1"/>
    <property type="match status" value="1"/>
</dbReference>
<accession>A0AAN7Z0R4</accession>
<protein>
    <recommendedName>
        <fullName evidence="7">Protein kinase domain-containing protein</fullName>
    </recommendedName>
</protein>
<evidence type="ECO:0000256" key="6">
    <source>
        <dbReference type="PROSITE-ProRule" id="PRU10141"/>
    </source>
</evidence>
<sequence length="427" mass="48804">MNPHLRSVKEIERLDKYEVGGYHPLKVDDIILGRYLIVDKLGHGSFSTVWLAKDQQAKEHRYVAIKVNMAKKSSTPVSAEAQVLRELSSSWFPLFTPGRDTIPKVFDEFKLEGPNGIHTCFVTSPSCVNLSDISYNHLFPIQAARAFAAKIAIALRFVHSRGFIHGDIHLANILLPLREGYDSLSLAQYREKHGFTRLHFLNDTPDEPVPVNCPKEVGMPLWCRRRPTEFTAEDAHRLLLCDFGEAFKPHSSMRLGRECRTPAPKRAPEAFFSPDLLMRYASDIWGLGLVFWELVGKDPLFVTACAGNEIVAQQLDVLGNHFFPSHWARVWCRTGSDVGHPKPRPIRRPIGPRITRPPLQVTWEALVEERERKQEKLGAFGEDERRAFLALIRGMLRFNPKERFTLEEVMGSEWMVRWALPELAQPR</sequence>
<dbReference type="GO" id="GO:0043484">
    <property type="term" value="P:regulation of RNA splicing"/>
    <property type="evidence" value="ECO:0007669"/>
    <property type="project" value="TreeGrafter"/>
</dbReference>
<evidence type="ECO:0000313" key="9">
    <source>
        <dbReference type="Proteomes" id="UP001305414"/>
    </source>
</evidence>
<evidence type="ECO:0000256" key="1">
    <source>
        <dbReference type="ARBA" id="ARBA00022527"/>
    </source>
</evidence>
<dbReference type="InterPro" id="IPR017441">
    <property type="entry name" value="Protein_kinase_ATP_BS"/>
</dbReference>
<dbReference type="AlphaFoldDB" id="A0AAN7Z0R4"/>
<evidence type="ECO:0000256" key="5">
    <source>
        <dbReference type="ARBA" id="ARBA00022840"/>
    </source>
</evidence>
<dbReference type="InterPro" id="IPR000719">
    <property type="entry name" value="Prot_kinase_dom"/>
</dbReference>
<name>A0AAN7Z0R4_9PEZI</name>
<dbReference type="Proteomes" id="UP001305414">
    <property type="component" value="Unassembled WGS sequence"/>
</dbReference>
<keyword evidence="9" id="KW-1185">Reference proteome</keyword>
<evidence type="ECO:0000256" key="4">
    <source>
        <dbReference type="ARBA" id="ARBA00022777"/>
    </source>
</evidence>
<feature type="binding site" evidence="6">
    <location>
        <position position="72"/>
    </location>
    <ligand>
        <name>ATP</name>
        <dbReference type="ChEBI" id="CHEBI:30616"/>
    </ligand>
</feature>
<organism evidence="8 9">
    <name type="scientific">Xylaria bambusicola</name>
    <dbReference type="NCBI Taxonomy" id="326684"/>
    <lineage>
        <taxon>Eukaryota</taxon>
        <taxon>Fungi</taxon>
        <taxon>Dikarya</taxon>
        <taxon>Ascomycota</taxon>
        <taxon>Pezizomycotina</taxon>
        <taxon>Sordariomycetes</taxon>
        <taxon>Xylariomycetidae</taxon>
        <taxon>Xylariales</taxon>
        <taxon>Xylariaceae</taxon>
        <taxon>Xylaria</taxon>
    </lineage>
</organism>
<dbReference type="PROSITE" id="PS50011">
    <property type="entry name" value="PROTEIN_KINASE_DOM"/>
    <property type="match status" value="1"/>
</dbReference>
<keyword evidence="4" id="KW-0418">Kinase</keyword>
<dbReference type="Gene3D" id="1.10.510.10">
    <property type="entry name" value="Transferase(Phosphotransferase) domain 1"/>
    <property type="match status" value="1"/>
</dbReference>
<keyword evidence="5 6" id="KW-0067">ATP-binding</keyword>
<dbReference type="SMART" id="SM00220">
    <property type="entry name" value="S_TKc"/>
    <property type="match status" value="1"/>
</dbReference>
<keyword evidence="1" id="KW-0723">Serine/threonine-protein kinase</keyword>
<dbReference type="InterPro" id="IPR051175">
    <property type="entry name" value="CLK_kinases"/>
</dbReference>
<dbReference type="PANTHER" id="PTHR45646">
    <property type="entry name" value="SERINE/THREONINE-PROTEIN KINASE DOA-RELATED"/>
    <property type="match status" value="1"/>
</dbReference>
<gene>
    <name evidence="8" type="ORF">RRF57_008479</name>
</gene>
<dbReference type="SUPFAM" id="SSF56112">
    <property type="entry name" value="Protein kinase-like (PK-like)"/>
    <property type="match status" value="1"/>
</dbReference>
<evidence type="ECO:0000313" key="8">
    <source>
        <dbReference type="EMBL" id="KAK5632765.1"/>
    </source>
</evidence>
<dbReference type="GO" id="GO:0004674">
    <property type="term" value="F:protein serine/threonine kinase activity"/>
    <property type="evidence" value="ECO:0007669"/>
    <property type="project" value="UniProtKB-KW"/>
</dbReference>
<evidence type="ECO:0000256" key="2">
    <source>
        <dbReference type="ARBA" id="ARBA00022679"/>
    </source>
</evidence>
<dbReference type="GO" id="GO:0005524">
    <property type="term" value="F:ATP binding"/>
    <property type="evidence" value="ECO:0007669"/>
    <property type="project" value="UniProtKB-UniRule"/>
</dbReference>